<accession>A0ABV0NEZ4</accession>
<name>A0ABV0NEZ4_9TELE</name>
<evidence type="ECO:0000313" key="2">
    <source>
        <dbReference type="Proteomes" id="UP001476798"/>
    </source>
</evidence>
<dbReference type="EMBL" id="JAHRIO010034841">
    <property type="protein sequence ID" value="MEQ2169982.1"/>
    <property type="molecule type" value="Genomic_DNA"/>
</dbReference>
<comment type="caution">
    <text evidence="1">The sequence shown here is derived from an EMBL/GenBank/DDBJ whole genome shotgun (WGS) entry which is preliminary data.</text>
</comment>
<protein>
    <recommendedName>
        <fullName evidence="3">Maturase K</fullName>
    </recommendedName>
</protein>
<gene>
    <name evidence="1" type="ORF">GOODEAATRI_030527</name>
</gene>
<feature type="non-terminal residue" evidence="1">
    <location>
        <position position="1"/>
    </location>
</feature>
<organism evidence="1 2">
    <name type="scientific">Goodea atripinnis</name>
    <dbReference type="NCBI Taxonomy" id="208336"/>
    <lineage>
        <taxon>Eukaryota</taxon>
        <taxon>Metazoa</taxon>
        <taxon>Chordata</taxon>
        <taxon>Craniata</taxon>
        <taxon>Vertebrata</taxon>
        <taxon>Euteleostomi</taxon>
        <taxon>Actinopterygii</taxon>
        <taxon>Neopterygii</taxon>
        <taxon>Teleostei</taxon>
        <taxon>Neoteleostei</taxon>
        <taxon>Acanthomorphata</taxon>
        <taxon>Ovalentaria</taxon>
        <taxon>Atherinomorphae</taxon>
        <taxon>Cyprinodontiformes</taxon>
        <taxon>Goodeidae</taxon>
        <taxon>Goodea</taxon>
    </lineage>
</organism>
<reference evidence="1 2" key="1">
    <citation type="submission" date="2021-06" db="EMBL/GenBank/DDBJ databases">
        <authorList>
            <person name="Palmer J.M."/>
        </authorList>
    </citation>
    <scope>NUCLEOTIDE SEQUENCE [LARGE SCALE GENOMIC DNA]</scope>
    <source>
        <strain evidence="1 2">GA_2019</strain>
        <tissue evidence="1">Muscle</tissue>
    </source>
</reference>
<evidence type="ECO:0008006" key="3">
    <source>
        <dbReference type="Google" id="ProtNLM"/>
    </source>
</evidence>
<proteinExistence type="predicted"/>
<keyword evidence="2" id="KW-1185">Reference proteome</keyword>
<sequence length="83" mass="9662">LMFDLIEGLGISQEWRRSETMIKPKYPLLRLRSIALIYSQLQTKLNLLTKMRQSFYSWVGTSSGSIRYVSKSRGPIMHLTPKD</sequence>
<dbReference type="Proteomes" id="UP001476798">
    <property type="component" value="Unassembled WGS sequence"/>
</dbReference>
<evidence type="ECO:0000313" key="1">
    <source>
        <dbReference type="EMBL" id="MEQ2169982.1"/>
    </source>
</evidence>